<sequence length="757" mass="85412">MDRSQSPSGGASGANGPKPWLQPLHDPTAMESHLESLLGRRRTISKLPVETVVRIFNFCRCPDFARFSDRDCIRPLLAVTHVCSHWRQVALSSASLWTDIPVYNKYLMEAMLVRSKKLPLTLSMCDNWRPIRITSRRLGIVWNRLSIIARIKELKYCGSSTQQFVKMICLETAPLLESLTLMSFTCIRVQKTPFLGTSFPRLKTLKLVGHCIRWQSPVLFPPTLTELKVYSEHESLRPSLSQIREVLLSLGGLVTLVLVDVVRTRKMESTGHPTPTLAVGVASKVPLSHLRSLRFSTDTPIDIRDFLSILSTPLETTLHIRFKKLDGFVRLDGRWDDVCTPPEVTLHNIVHPILDFFELSSRPAVELKQGCESTYRSFGILSVSRKEGNTDPHNFCALIGNHERSGSRESIPLPDFEFPPHHTDYMEWFGMEYSPLWDTRFFLGLPFEALGHSRLILPAMCRVFPLRDVDTLFVNSPAFSDPELWWLAFGRMEHVTTVVVSGDAVRGFAAALRCKGRPCNLPSYAALNTSDREVSFEERWGTMTGRPLPAFLDDLELPSRLFPNLTNLQIDSLTAGNPVLGVPNGWRNGWSNVVCDSADAFPVGAGRLSALAFDACIRIRWDDAPVAARVPSRSRYRRCVFNAASIAGSKPATSLAQRVIYSQARSAGLWRSLFSSRRHESTSAVVGQQQQQEESQYYRGTARSRRGRRAVLPRTLLIMSGKDVPENVVAIANAWYTWDRNYNRRMKRISLGWMSPL</sequence>
<evidence type="ECO:0000313" key="1">
    <source>
        <dbReference type="EMBL" id="KAI0057506.1"/>
    </source>
</evidence>
<name>A0ACB8SNP0_9AGAM</name>
<accession>A0ACB8SNP0</accession>
<dbReference type="Proteomes" id="UP000814140">
    <property type="component" value="Unassembled WGS sequence"/>
</dbReference>
<organism evidence="1 2">
    <name type="scientific">Artomyces pyxidatus</name>
    <dbReference type="NCBI Taxonomy" id="48021"/>
    <lineage>
        <taxon>Eukaryota</taxon>
        <taxon>Fungi</taxon>
        <taxon>Dikarya</taxon>
        <taxon>Basidiomycota</taxon>
        <taxon>Agaricomycotina</taxon>
        <taxon>Agaricomycetes</taxon>
        <taxon>Russulales</taxon>
        <taxon>Auriscalpiaceae</taxon>
        <taxon>Artomyces</taxon>
    </lineage>
</organism>
<keyword evidence="2" id="KW-1185">Reference proteome</keyword>
<evidence type="ECO:0000313" key="2">
    <source>
        <dbReference type="Proteomes" id="UP000814140"/>
    </source>
</evidence>
<proteinExistence type="predicted"/>
<protein>
    <submittedName>
        <fullName evidence="1">Uncharacterized protein</fullName>
    </submittedName>
</protein>
<comment type="caution">
    <text evidence="1">The sequence shown here is derived from an EMBL/GenBank/DDBJ whole genome shotgun (WGS) entry which is preliminary data.</text>
</comment>
<gene>
    <name evidence="1" type="ORF">BV25DRAFT_1841611</name>
</gene>
<reference evidence="1" key="2">
    <citation type="journal article" date="2022" name="New Phytol.">
        <title>Evolutionary transition to the ectomycorrhizal habit in the genomes of a hyperdiverse lineage of mushroom-forming fungi.</title>
        <authorList>
            <person name="Looney B."/>
            <person name="Miyauchi S."/>
            <person name="Morin E."/>
            <person name="Drula E."/>
            <person name="Courty P.E."/>
            <person name="Kohler A."/>
            <person name="Kuo A."/>
            <person name="LaButti K."/>
            <person name="Pangilinan J."/>
            <person name="Lipzen A."/>
            <person name="Riley R."/>
            <person name="Andreopoulos W."/>
            <person name="He G."/>
            <person name="Johnson J."/>
            <person name="Nolan M."/>
            <person name="Tritt A."/>
            <person name="Barry K.W."/>
            <person name="Grigoriev I.V."/>
            <person name="Nagy L.G."/>
            <person name="Hibbett D."/>
            <person name="Henrissat B."/>
            <person name="Matheny P.B."/>
            <person name="Labbe J."/>
            <person name="Martin F.M."/>
        </authorList>
    </citation>
    <scope>NUCLEOTIDE SEQUENCE</scope>
    <source>
        <strain evidence="1">HHB10654</strain>
    </source>
</reference>
<reference evidence="1" key="1">
    <citation type="submission" date="2021-03" db="EMBL/GenBank/DDBJ databases">
        <authorList>
            <consortium name="DOE Joint Genome Institute"/>
            <person name="Ahrendt S."/>
            <person name="Looney B.P."/>
            <person name="Miyauchi S."/>
            <person name="Morin E."/>
            <person name="Drula E."/>
            <person name="Courty P.E."/>
            <person name="Chicoki N."/>
            <person name="Fauchery L."/>
            <person name="Kohler A."/>
            <person name="Kuo A."/>
            <person name="Labutti K."/>
            <person name="Pangilinan J."/>
            <person name="Lipzen A."/>
            <person name="Riley R."/>
            <person name="Andreopoulos W."/>
            <person name="He G."/>
            <person name="Johnson J."/>
            <person name="Barry K.W."/>
            <person name="Grigoriev I.V."/>
            <person name="Nagy L."/>
            <person name="Hibbett D."/>
            <person name="Henrissat B."/>
            <person name="Matheny P.B."/>
            <person name="Labbe J."/>
            <person name="Martin F."/>
        </authorList>
    </citation>
    <scope>NUCLEOTIDE SEQUENCE</scope>
    <source>
        <strain evidence="1">HHB10654</strain>
    </source>
</reference>
<dbReference type="EMBL" id="MU277246">
    <property type="protein sequence ID" value="KAI0057506.1"/>
    <property type="molecule type" value="Genomic_DNA"/>
</dbReference>